<reference evidence="2 4" key="2">
    <citation type="submission" date="2017-10" db="EMBL/GenBank/DDBJ databases">
        <title>The new phylogeny of genus Mycobacterium.</title>
        <authorList>
            <person name="Tortoli E."/>
            <person name="Trovato A."/>
            <person name="Cirillo D.M."/>
        </authorList>
    </citation>
    <scope>NUCLEOTIDE SEQUENCE [LARGE SCALE GENOMIC DNA]</scope>
    <source>
        <strain evidence="2 4">IP141170001</strain>
    </source>
</reference>
<comment type="caution">
    <text evidence="2">The sequence shown here is derived from an EMBL/GenBank/DDBJ whole genome shotgun (WGS) entry which is preliminary data.</text>
</comment>
<dbReference type="InterPro" id="IPR036689">
    <property type="entry name" value="ESAT-6-like_sf"/>
</dbReference>
<dbReference type="Proteomes" id="UP000191039">
    <property type="component" value="Unassembled WGS sequence"/>
</dbReference>
<evidence type="ECO:0008006" key="5">
    <source>
        <dbReference type="Google" id="ProtNLM"/>
    </source>
</evidence>
<dbReference type="Gene3D" id="1.10.287.1060">
    <property type="entry name" value="ESAT-6-like"/>
    <property type="match status" value="1"/>
</dbReference>
<dbReference type="OrthoDB" id="4617536at2"/>
<protein>
    <recommendedName>
        <fullName evidence="5">WXG100 family type VII secretion target</fullName>
    </recommendedName>
</protein>
<dbReference type="EMBL" id="PDCR01000007">
    <property type="protein sequence ID" value="PEG55209.1"/>
    <property type="molecule type" value="Genomic_DNA"/>
</dbReference>
<keyword evidence="4" id="KW-1185">Reference proteome</keyword>
<dbReference type="EMBL" id="MIJD01000008">
    <property type="protein sequence ID" value="OPE56087.1"/>
    <property type="molecule type" value="Genomic_DNA"/>
</dbReference>
<proteinExistence type="predicted"/>
<dbReference type="AlphaFoldDB" id="A0A1Q4H9F7"/>
<dbReference type="STRING" id="1801.BRW64_18990"/>
<evidence type="ECO:0000313" key="2">
    <source>
        <dbReference type="EMBL" id="PEG55209.1"/>
    </source>
</evidence>
<dbReference type="SUPFAM" id="SSF140453">
    <property type="entry name" value="EsxAB dimer-like"/>
    <property type="match status" value="1"/>
</dbReference>
<reference evidence="1 3" key="1">
    <citation type="submission" date="2016-09" db="EMBL/GenBank/DDBJ databases">
        <title>genome sequences of unsequenced Mycobacteria.</title>
        <authorList>
            <person name="Greninger A.L."/>
            <person name="Jerome K.R."/>
            <person name="Mcnair B."/>
            <person name="Wallis C."/>
            <person name="Fang F."/>
        </authorList>
    </citation>
    <scope>NUCLEOTIDE SEQUENCE [LARGE SCALE GENOMIC DNA]</scope>
    <source>
        <strain evidence="1 3">BM1</strain>
    </source>
</reference>
<name>A0A1Q4H9F7_9MYCO</name>
<dbReference type="RefSeq" id="WP_073857995.1">
    <property type="nucleotide sequence ID" value="NZ_BAAATC010000004.1"/>
</dbReference>
<organism evidence="2 4">
    <name type="scientific">Mycolicibacterium diernhoferi</name>
    <dbReference type="NCBI Taxonomy" id="1801"/>
    <lineage>
        <taxon>Bacteria</taxon>
        <taxon>Bacillati</taxon>
        <taxon>Actinomycetota</taxon>
        <taxon>Actinomycetes</taxon>
        <taxon>Mycobacteriales</taxon>
        <taxon>Mycobacteriaceae</taxon>
        <taxon>Mycolicibacterium</taxon>
    </lineage>
</organism>
<evidence type="ECO:0000313" key="3">
    <source>
        <dbReference type="Proteomes" id="UP000191039"/>
    </source>
</evidence>
<accession>A0A1Q4H9F7</accession>
<evidence type="ECO:0000313" key="4">
    <source>
        <dbReference type="Proteomes" id="UP000220340"/>
    </source>
</evidence>
<gene>
    <name evidence="1" type="ORF">BV510_01540</name>
    <name evidence="2" type="ORF">CRI78_06410</name>
</gene>
<evidence type="ECO:0000313" key="1">
    <source>
        <dbReference type="EMBL" id="OPE56087.1"/>
    </source>
</evidence>
<sequence>MGMVGADVDQLRGLARILIQAADRLEGMSGEVSGRLSTVSWHGSDSQQFRSRWQGDSQPQIRGVITALRGAAADIDRNANEQEQASASNGAASYGGAGSTVPFLAPTDVPALQLPNYFSGMFANPLAPFVDIRDFLNGNTIWPINNGFAIGEAIPGVGPVLPLLDALGIAGDTTLSPDDRIAESTRALTDLGGGLLKDLVPGPVGYLSGVAVAQWGDVAYEVSKADFSPAALQTTADYIASDPGGAFEAARDAVFGYAPKLISNLWK</sequence>
<dbReference type="Proteomes" id="UP000220340">
    <property type="component" value="Unassembled WGS sequence"/>
</dbReference>